<protein>
    <submittedName>
        <fullName evidence="9">Serine dehydrogenase proteinase</fullName>
    </submittedName>
</protein>
<dbReference type="RefSeq" id="WP_145273849.1">
    <property type="nucleotide sequence ID" value="NZ_CP036426.1"/>
</dbReference>
<feature type="transmembrane region" description="Helical" evidence="4">
    <location>
        <begin position="558"/>
        <end position="578"/>
    </location>
</feature>
<evidence type="ECO:0000259" key="8">
    <source>
        <dbReference type="Pfam" id="PF25145"/>
    </source>
</evidence>
<dbReference type="InterPro" id="IPR056739">
    <property type="entry name" value="NfeD_membrane"/>
</dbReference>
<dbReference type="InterPro" id="IPR052165">
    <property type="entry name" value="Membrane_assoc_protease"/>
</dbReference>
<feature type="chain" id="PRO_5022128106" evidence="5">
    <location>
        <begin position="36"/>
        <end position="729"/>
    </location>
</feature>
<reference evidence="9 10" key="1">
    <citation type="submission" date="2019-02" db="EMBL/GenBank/DDBJ databases">
        <title>Deep-cultivation of Planctomycetes and their phenomic and genomic characterization uncovers novel biology.</title>
        <authorList>
            <person name="Wiegand S."/>
            <person name="Jogler M."/>
            <person name="Boedeker C."/>
            <person name="Pinto D."/>
            <person name="Vollmers J."/>
            <person name="Rivas-Marin E."/>
            <person name="Kohn T."/>
            <person name="Peeters S.H."/>
            <person name="Heuer A."/>
            <person name="Rast P."/>
            <person name="Oberbeckmann S."/>
            <person name="Bunk B."/>
            <person name="Jeske O."/>
            <person name="Meyerdierks A."/>
            <person name="Storesund J.E."/>
            <person name="Kallscheuer N."/>
            <person name="Luecker S."/>
            <person name="Lage O.M."/>
            <person name="Pohl T."/>
            <person name="Merkel B.J."/>
            <person name="Hornburger P."/>
            <person name="Mueller R.-W."/>
            <person name="Bruemmer F."/>
            <person name="Labrenz M."/>
            <person name="Spormann A.M."/>
            <person name="Op den Camp H."/>
            <person name="Overmann J."/>
            <person name="Amann R."/>
            <person name="Jetten M.S.M."/>
            <person name="Mascher T."/>
            <person name="Medema M.H."/>
            <person name="Devos D.P."/>
            <person name="Kaster A.-K."/>
            <person name="Ovreas L."/>
            <person name="Rohde M."/>
            <person name="Galperin M.Y."/>
            <person name="Jogler C."/>
        </authorList>
    </citation>
    <scope>NUCLEOTIDE SEQUENCE [LARGE SCALE GENOMIC DNA]</scope>
    <source>
        <strain evidence="9 10">ElP</strain>
    </source>
</reference>
<proteinExistence type="predicted"/>
<sequence precursor="true">MSPDAPEQPGILPAILRRGLVAVALLSLPASTAPAAPQPAREPAEMPGYFFEVEQPIDSERADRLRSAVEAVLRSSTSRGPEPVLIFEVLPGSSEYGVSLQVADFIARKLARAEKTVAYVPEPLSGYAALVALACDEIVLGPDASIGPITPDGGEVNPGLFGFAELLGRAKGRSPDLIVGMLDPAAELLRVRTADGRVDYVLKDRLPEFEAAHAILEAEPFWQAGARGRLDADRARSEGIVRSFAADRAQVARLYDLQGVRDATGPGSGRLVPVWLRISGAIDATTGTYVGRELSRAIRDGANLVVLQLDTPGGQLRAADDLAQAILRYEDVKTVAYVRDRAMGVGALVALACDEIVFHRDGKLGKVDATVDGSSVDPLSDRDRDVVADRLASLAGQKGYPVAVARAMALPGVEVIEALDTDAAHVMLIDRAALDDEPGRFVDQGTVVPAGNVLTATADDSERLGLSRVVVGDDEQFKALYGIGDDLIQLRGPSWVDSLVGVLNTPFMSGLLLFIGFFMLVVEMKLPGIGLPAITSCLAFLLFFWSRYLGGTADGLEIILFIVGLLCLALELFVFPGFGIFGMSGVFLVLFSVVMASHTFIIPTEDFQYRQMSRTLALLVLSIAGVVVGAVLLGRFFPSLPFFDKLILRSDPDGSPDGTGEKPFFESDSPFAFLLGETGRTTTMLRPTGKARFGEIITDVIAERNFIEQDSLIQVVDVQGSRILVKQLS</sequence>
<dbReference type="Gene3D" id="3.90.226.10">
    <property type="entry name" value="2-enoyl-CoA Hydratase, Chain A, domain 1"/>
    <property type="match status" value="2"/>
</dbReference>
<dbReference type="InterPro" id="IPR056738">
    <property type="entry name" value="NfeD1b_N"/>
</dbReference>
<evidence type="ECO:0000259" key="7">
    <source>
        <dbReference type="Pfam" id="PF24961"/>
    </source>
</evidence>
<dbReference type="KEGG" id="tpla:ElP_47990"/>
<dbReference type="InterPro" id="IPR002810">
    <property type="entry name" value="NfeD-like_C"/>
</dbReference>
<dbReference type="PANTHER" id="PTHR33507">
    <property type="entry name" value="INNER MEMBRANE PROTEIN YBBJ"/>
    <property type="match status" value="1"/>
</dbReference>
<feature type="transmembrane region" description="Helical" evidence="4">
    <location>
        <begin position="529"/>
        <end position="546"/>
    </location>
</feature>
<dbReference type="Pfam" id="PF25145">
    <property type="entry name" value="NfeD1b_N"/>
    <property type="match status" value="1"/>
</dbReference>
<dbReference type="Proteomes" id="UP000317835">
    <property type="component" value="Chromosome"/>
</dbReference>
<evidence type="ECO:0000256" key="4">
    <source>
        <dbReference type="SAM" id="Phobius"/>
    </source>
</evidence>
<keyword evidence="10" id="KW-1185">Reference proteome</keyword>
<evidence type="ECO:0000313" key="9">
    <source>
        <dbReference type="EMBL" id="QDV36870.1"/>
    </source>
</evidence>
<dbReference type="Pfam" id="PF01957">
    <property type="entry name" value="NfeD"/>
    <property type="match status" value="1"/>
</dbReference>
<dbReference type="GO" id="GO:0005886">
    <property type="term" value="C:plasma membrane"/>
    <property type="evidence" value="ECO:0007669"/>
    <property type="project" value="TreeGrafter"/>
</dbReference>
<evidence type="ECO:0000259" key="6">
    <source>
        <dbReference type="Pfam" id="PF01957"/>
    </source>
</evidence>
<gene>
    <name evidence="9" type="ORF">ElP_47990</name>
</gene>
<feature type="signal peptide" evidence="5">
    <location>
        <begin position="1"/>
        <end position="35"/>
    </location>
</feature>
<name>A0A518H7N9_9BACT</name>
<accession>A0A518H7N9</accession>
<keyword evidence="5" id="KW-0732">Signal</keyword>
<keyword evidence="2 4" id="KW-1133">Transmembrane helix</keyword>
<keyword evidence="1 4" id="KW-0812">Transmembrane</keyword>
<dbReference type="Pfam" id="PF24961">
    <property type="entry name" value="NfeD_membrane"/>
    <property type="match status" value="1"/>
</dbReference>
<feature type="transmembrane region" description="Helical" evidence="4">
    <location>
        <begin position="616"/>
        <end position="637"/>
    </location>
</feature>
<keyword evidence="3 4" id="KW-0472">Membrane</keyword>
<evidence type="ECO:0000256" key="2">
    <source>
        <dbReference type="ARBA" id="ARBA00022989"/>
    </source>
</evidence>
<dbReference type="EMBL" id="CP036426">
    <property type="protein sequence ID" value="QDV36870.1"/>
    <property type="molecule type" value="Genomic_DNA"/>
</dbReference>
<evidence type="ECO:0000313" key="10">
    <source>
        <dbReference type="Proteomes" id="UP000317835"/>
    </source>
</evidence>
<feature type="domain" description="NfeD integral membrane" evidence="7">
    <location>
        <begin position="508"/>
        <end position="632"/>
    </location>
</feature>
<feature type="domain" description="NfeD1b N-terminal" evidence="8">
    <location>
        <begin position="278"/>
        <end position="419"/>
    </location>
</feature>
<evidence type="ECO:0000256" key="3">
    <source>
        <dbReference type="ARBA" id="ARBA00023136"/>
    </source>
</evidence>
<dbReference type="OrthoDB" id="284354at2"/>
<feature type="transmembrane region" description="Helical" evidence="4">
    <location>
        <begin position="585"/>
        <end position="604"/>
    </location>
</feature>
<evidence type="ECO:0000256" key="5">
    <source>
        <dbReference type="SAM" id="SignalP"/>
    </source>
</evidence>
<organism evidence="9 10">
    <name type="scientific">Tautonia plasticadhaerens</name>
    <dbReference type="NCBI Taxonomy" id="2527974"/>
    <lineage>
        <taxon>Bacteria</taxon>
        <taxon>Pseudomonadati</taxon>
        <taxon>Planctomycetota</taxon>
        <taxon>Planctomycetia</taxon>
        <taxon>Isosphaerales</taxon>
        <taxon>Isosphaeraceae</taxon>
        <taxon>Tautonia</taxon>
    </lineage>
</organism>
<dbReference type="SUPFAM" id="SSF52096">
    <property type="entry name" value="ClpP/crotonase"/>
    <property type="match status" value="1"/>
</dbReference>
<dbReference type="InterPro" id="IPR029045">
    <property type="entry name" value="ClpP/crotonase-like_dom_sf"/>
</dbReference>
<evidence type="ECO:0000256" key="1">
    <source>
        <dbReference type="ARBA" id="ARBA00022692"/>
    </source>
</evidence>
<dbReference type="PANTHER" id="PTHR33507:SF3">
    <property type="entry name" value="INNER MEMBRANE PROTEIN YBBJ"/>
    <property type="match status" value="1"/>
</dbReference>
<dbReference type="AlphaFoldDB" id="A0A518H7N9"/>
<feature type="domain" description="NfeD-like C-terminal" evidence="6">
    <location>
        <begin position="674"/>
        <end position="726"/>
    </location>
</feature>